<gene>
    <name evidence="1" type="ORF">A4W93_23655</name>
</gene>
<evidence type="ECO:0000313" key="2">
    <source>
        <dbReference type="Proteomes" id="UP000193427"/>
    </source>
</evidence>
<keyword evidence="2" id="KW-1185">Reference proteome</keyword>
<dbReference type="EMBL" id="CP015118">
    <property type="protein sequence ID" value="ARN22666.1"/>
    <property type="molecule type" value="Genomic_DNA"/>
</dbReference>
<organism evidence="1 2">
    <name type="scientific">Piscinibacter gummiphilus</name>
    <dbReference type="NCBI Taxonomy" id="946333"/>
    <lineage>
        <taxon>Bacteria</taxon>
        <taxon>Pseudomonadati</taxon>
        <taxon>Pseudomonadota</taxon>
        <taxon>Betaproteobacteria</taxon>
        <taxon>Burkholderiales</taxon>
        <taxon>Sphaerotilaceae</taxon>
        <taxon>Piscinibacter</taxon>
    </lineage>
</organism>
<dbReference type="STRING" id="946333.A4W93_23655"/>
<name>A0A1W6LEL1_9BURK</name>
<dbReference type="Proteomes" id="UP000193427">
    <property type="component" value="Chromosome"/>
</dbReference>
<proteinExistence type="predicted"/>
<evidence type="ECO:0000313" key="1">
    <source>
        <dbReference type="EMBL" id="ARN22666.1"/>
    </source>
</evidence>
<dbReference type="RefSeq" id="WP_085752969.1">
    <property type="nucleotide sequence ID" value="NZ_BSPR01000018.1"/>
</dbReference>
<accession>A0A1W6LEL1</accession>
<sequence>MNQSALLLALAATLGSLSLPAHAQPQAGEPQIIHTAKPGKALVARKQVVTATVEAIDVAQRVVTLKGPKGQVVDLGVSPDVRNLEQVKVGDSVKVAYLESLSLELKKDGKALRSATSSADGARAAEGDRPAGIVGEKVTVIADVIAVNPKKHLVTLRGPKRTVELNVSDPKQFKLIKVGDQIEAVYTQALAVAVEPVAPAKK</sequence>
<protein>
    <submittedName>
        <fullName evidence="1">Uncharacterized protein</fullName>
    </submittedName>
</protein>
<reference evidence="1 2" key="1">
    <citation type="submission" date="2016-04" db="EMBL/GenBank/DDBJ databases">
        <title>Complete genome sequence of natural rubber-degrading, novel Gram-negative bacterium, Rhizobacter gummiphilus strain NS21.</title>
        <authorList>
            <person name="Tabata M."/>
            <person name="Kasai D."/>
            <person name="Fukuda M."/>
        </authorList>
    </citation>
    <scope>NUCLEOTIDE SEQUENCE [LARGE SCALE GENOMIC DNA]</scope>
    <source>
        <strain evidence="1 2">NS21</strain>
    </source>
</reference>
<dbReference type="AlphaFoldDB" id="A0A1W6LEL1"/>
<dbReference type="KEGG" id="rgu:A4W93_23655"/>
<dbReference type="OrthoDB" id="8684916at2"/>